<organism evidence="7 8">
    <name type="scientific">Daphnia galeata</name>
    <dbReference type="NCBI Taxonomy" id="27404"/>
    <lineage>
        <taxon>Eukaryota</taxon>
        <taxon>Metazoa</taxon>
        <taxon>Ecdysozoa</taxon>
        <taxon>Arthropoda</taxon>
        <taxon>Crustacea</taxon>
        <taxon>Branchiopoda</taxon>
        <taxon>Diplostraca</taxon>
        <taxon>Cladocera</taxon>
        <taxon>Anomopoda</taxon>
        <taxon>Daphniidae</taxon>
        <taxon>Daphnia</taxon>
    </lineage>
</organism>
<dbReference type="GO" id="GO:0004601">
    <property type="term" value="F:peroxidase activity"/>
    <property type="evidence" value="ECO:0007669"/>
    <property type="project" value="UniProtKB-KW"/>
</dbReference>
<dbReference type="InterPro" id="IPR019791">
    <property type="entry name" value="Haem_peroxidase_animal"/>
</dbReference>
<keyword evidence="6" id="KW-0732">Signal</keyword>
<dbReference type="PROSITE" id="PS51257">
    <property type="entry name" value="PROKAR_LIPOPROTEIN"/>
    <property type="match status" value="1"/>
</dbReference>
<feature type="chain" id="PRO_5035150272" description="Peroxidase" evidence="6">
    <location>
        <begin position="27"/>
        <end position="603"/>
    </location>
</feature>
<comment type="subcellular location">
    <subcellularLocation>
        <location evidence="1">Secreted</location>
    </subcellularLocation>
</comment>
<feature type="signal peptide" evidence="6">
    <location>
        <begin position="1"/>
        <end position="26"/>
    </location>
</feature>
<dbReference type="SUPFAM" id="SSF48113">
    <property type="entry name" value="Heme-dependent peroxidases"/>
    <property type="match status" value="1"/>
</dbReference>
<evidence type="ECO:0000256" key="4">
    <source>
        <dbReference type="ARBA" id="ARBA00023180"/>
    </source>
</evidence>
<keyword evidence="5" id="KW-0408">Iron</keyword>
<reference evidence="7" key="1">
    <citation type="submission" date="2021-11" db="EMBL/GenBank/DDBJ databases">
        <authorList>
            <person name="Schell T."/>
        </authorList>
    </citation>
    <scope>NUCLEOTIDE SEQUENCE</scope>
    <source>
        <strain evidence="7">M5</strain>
    </source>
</reference>
<keyword evidence="3" id="KW-0575">Peroxidase</keyword>
<name>A0A8J2RVG5_9CRUS</name>
<evidence type="ECO:0000313" key="7">
    <source>
        <dbReference type="EMBL" id="CAH0110196.1"/>
    </source>
</evidence>
<protein>
    <recommendedName>
        <fullName evidence="9">Peroxidase</fullName>
    </recommendedName>
</protein>
<evidence type="ECO:0000256" key="6">
    <source>
        <dbReference type="SAM" id="SignalP"/>
    </source>
</evidence>
<accession>A0A8J2RVG5</accession>
<dbReference type="PROSITE" id="PS50292">
    <property type="entry name" value="PEROXIDASE_3"/>
    <property type="match status" value="1"/>
</dbReference>
<evidence type="ECO:0000256" key="5">
    <source>
        <dbReference type="PIRSR" id="PIRSR619791-2"/>
    </source>
</evidence>
<keyword evidence="2" id="KW-0964">Secreted</keyword>
<dbReference type="AlphaFoldDB" id="A0A8J2RVG5"/>
<proteinExistence type="predicted"/>
<keyword evidence="5" id="KW-0479">Metal-binding</keyword>
<evidence type="ECO:0000313" key="8">
    <source>
        <dbReference type="Proteomes" id="UP000789390"/>
    </source>
</evidence>
<comment type="caution">
    <text evidence="7">The sequence shown here is derived from an EMBL/GenBank/DDBJ whole genome shotgun (WGS) entry which is preliminary data.</text>
</comment>
<dbReference type="PANTHER" id="PTHR11475:SF4">
    <property type="entry name" value="CHORION PEROXIDASE"/>
    <property type="match status" value="1"/>
</dbReference>
<dbReference type="FunFam" id="1.10.640.10:FF:000034">
    <property type="entry name" value="Uncharacterized protein (Fragment)"/>
    <property type="match status" value="1"/>
</dbReference>
<evidence type="ECO:0000256" key="2">
    <source>
        <dbReference type="ARBA" id="ARBA00022525"/>
    </source>
</evidence>
<dbReference type="EMBL" id="CAKKLH010000301">
    <property type="protein sequence ID" value="CAH0110196.1"/>
    <property type="molecule type" value="Genomic_DNA"/>
</dbReference>
<dbReference type="Gene3D" id="1.10.640.10">
    <property type="entry name" value="Haem peroxidase domain superfamily, animal type"/>
    <property type="match status" value="2"/>
</dbReference>
<dbReference type="OrthoDB" id="823504at2759"/>
<keyword evidence="8" id="KW-1185">Reference proteome</keyword>
<evidence type="ECO:0000256" key="1">
    <source>
        <dbReference type="ARBA" id="ARBA00004613"/>
    </source>
</evidence>
<evidence type="ECO:0000256" key="3">
    <source>
        <dbReference type="ARBA" id="ARBA00022559"/>
    </source>
</evidence>
<dbReference type="GO" id="GO:0005576">
    <property type="term" value="C:extracellular region"/>
    <property type="evidence" value="ECO:0007669"/>
    <property type="project" value="UniProtKB-SubCell"/>
</dbReference>
<keyword evidence="4" id="KW-0325">Glycoprotein</keyword>
<dbReference type="GO" id="GO:0020037">
    <property type="term" value="F:heme binding"/>
    <property type="evidence" value="ECO:0007669"/>
    <property type="project" value="InterPro"/>
</dbReference>
<keyword evidence="5" id="KW-0349">Heme</keyword>
<dbReference type="InterPro" id="IPR037120">
    <property type="entry name" value="Haem_peroxidase_sf_animal"/>
</dbReference>
<dbReference type="GO" id="GO:0006979">
    <property type="term" value="P:response to oxidative stress"/>
    <property type="evidence" value="ECO:0007669"/>
    <property type="project" value="InterPro"/>
</dbReference>
<dbReference type="Proteomes" id="UP000789390">
    <property type="component" value="Unassembled WGS sequence"/>
</dbReference>
<dbReference type="GO" id="GO:0046872">
    <property type="term" value="F:metal ion binding"/>
    <property type="evidence" value="ECO:0007669"/>
    <property type="project" value="UniProtKB-KW"/>
</dbReference>
<keyword evidence="3" id="KW-0560">Oxidoreductase</keyword>
<gene>
    <name evidence="7" type="ORF">DGAL_LOCUS13720</name>
</gene>
<dbReference type="PANTHER" id="PTHR11475">
    <property type="entry name" value="OXIDASE/PEROXIDASE"/>
    <property type="match status" value="1"/>
</dbReference>
<evidence type="ECO:0008006" key="9">
    <source>
        <dbReference type="Google" id="ProtNLM"/>
    </source>
</evidence>
<sequence length="603" mass="66850">MMARFRCLNAILLTVLSCFLLPDIDAFSIGDDFLSTLVKRFDSEATQRSSEEIHIPEEELQEALRIGKEYVDKWEKLEAQIAKEDRKSEENSGTSAADEKSTFYSCRHASKQYNPEVMAESKEAAVYLMARKYLSEKLGIPAEKIGGIGQTKNGVSDRQTACDPTSKFRNIDGTCNNLAVPSYGKSSSIFSRLIINSNEGYSDGIGAIRVSKLTKSPLPSPRLISKTILVNDSVPNPAVSLLAMQWGQFLDHDLTSTPTFKNGTTLLTTPHPECLPIIIPANDSTYNPSVNATYTCIQFIRSLYGNNLDGTTPRMRAQINLLTHWIDGSNVYGSTVEKANSLRNTTSGRGRMKTFISNGRHMLPLVSGSSTAFDAGPALAAQVMSPEYGYYDGNPAVFTEFSTAAYRMGHSQVKSFVRLFDKDGRTSRDSYFLSDSFLDPSRLVNNVNFFDNALRGLTQTPAQAVDNNFAEDLTSQLFKPKGKQLGMDLISFNIQRGRDHGLPSYVSMLYYLASNFLLQTQPTSFEHLLPRTPLEVVSAMKSVYESVYDVDLYIGGVTEKPLPNAELGPTFAGIFALQFLNLKRTDRFFYTNNIDQPTGFSSI</sequence>
<dbReference type="InterPro" id="IPR010255">
    <property type="entry name" value="Haem_peroxidase_sf"/>
</dbReference>
<dbReference type="Pfam" id="PF03098">
    <property type="entry name" value="An_peroxidase"/>
    <property type="match status" value="2"/>
</dbReference>
<feature type="binding site" description="axial binding residue" evidence="5">
    <location>
        <position position="410"/>
    </location>
    <ligand>
        <name>heme b</name>
        <dbReference type="ChEBI" id="CHEBI:60344"/>
    </ligand>
    <ligandPart>
        <name>Fe</name>
        <dbReference type="ChEBI" id="CHEBI:18248"/>
    </ligandPart>
</feature>